<evidence type="ECO:0000313" key="1">
    <source>
        <dbReference type="EMBL" id="KAI4459169.1"/>
    </source>
</evidence>
<gene>
    <name evidence="1" type="ORF">MML48_6g00011653</name>
</gene>
<evidence type="ECO:0000313" key="2">
    <source>
        <dbReference type="Proteomes" id="UP001056778"/>
    </source>
</evidence>
<comment type="caution">
    <text evidence="1">The sequence shown here is derived from an EMBL/GenBank/DDBJ whole genome shotgun (WGS) entry which is preliminary data.</text>
</comment>
<proteinExistence type="predicted"/>
<protein>
    <submittedName>
        <fullName evidence="1">Nuclear hormone receptor</fullName>
    </submittedName>
</protein>
<keyword evidence="1" id="KW-0675">Receptor</keyword>
<accession>A0ACB9SX94</accession>
<reference evidence="1" key="1">
    <citation type="submission" date="2022-04" db="EMBL/GenBank/DDBJ databases">
        <title>Chromosome-scale genome assembly of Holotrichia oblita Faldermann.</title>
        <authorList>
            <person name="Rongchong L."/>
        </authorList>
    </citation>
    <scope>NUCLEOTIDE SEQUENCE</scope>
    <source>
        <strain evidence="1">81SQS9</strain>
    </source>
</reference>
<keyword evidence="2" id="KW-1185">Reference proteome</keyword>
<dbReference type="EMBL" id="CM043020">
    <property type="protein sequence ID" value="KAI4459169.1"/>
    <property type="molecule type" value="Genomic_DNA"/>
</dbReference>
<organism evidence="1 2">
    <name type="scientific">Holotrichia oblita</name>
    <name type="common">Chafer beetle</name>
    <dbReference type="NCBI Taxonomy" id="644536"/>
    <lineage>
        <taxon>Eukaryota</taxon>
        <taxon>Metazoa</taxon>
        <taxon>Ecdysozoa</taxon>
        <taxon>Arthropoda</taxon>
        <taxon>Hexapoda</taxon>
        <taxon>Insecta</taxon>
        <taxon>Pterygota</taxon>
        <taxon>Neoptera</taxon>
        <taxon>Endopterygota</taxon>
        <taxon>Coleoptera</taxon>
        <taxon>Polyphaga</taxon>
        <taxon>Scarabaeiformia</taxon>
        <taxon>Scarabaeidae</taxon>
        <taxon>Melolonthinae</taxon>
        <taxon>Holotrichia</taxon>
    </lineage>
</organism>
<dbReference type="Proteomes" id="UP001056778">
    <property type="component" value="Chromosome 6"/>
</dbReference>
<sequence length="445" mass="49819">MGRRKQLSLIERGKVLAWYENGVSKKEIARRLKRSDHCVRNFLKDPDNYGKPKGQGRPRAVSERDKRAILRAASHSSASARVIAERAGVRDRLLDIPCKVCGDRSSGKHYGIYSCDGKLTDVNISASFNSAYLNDFSGCSGFFKRSIHRNRVYTCKATGEMKGRCPVDKTHRNQCRACRLHKCFEASMNKDGIFISAVQHERGPRKPKVQQNTNPQMQHPPVSSAIQHLAMTDAKMIPNTNIHFPPGIFAPSPHHLKTLTLPPPPPPVPNSPTQHVEGLPPPLFHPQALPPPPGLLHILMSAEKCQNVVKRLDEIIWSSKMQQSDGTTEATTLGLNTGLTLQQPNPSLALPLAPTWEMLQETTARLLFMAVRWVRCLAPFQTLSKHDQLLLLQESWKELFLLHLAQWSVPWDLSALLGCTQARDRLPSDIHTATEIKTIQVCARI</sequence>
<name>A0ACB9SX94_HOLOL</name>